<accession>A0A4V1J0Y3</accession>
<keyword evidence="7" id="KW-0153">Cholesterol metabolism</keyword>
<keyword evidence="15" id="KW-0560">Oxidoreductase</keyword>
<evidence type="ECO:0000256" key="9">
    <source>
        <dbReference type="ARBA" id="ARBA00022692"/>
    </source>
</evidence>
<keyword evidence="9 26" id="KW-0812">Transmembrane</keyword>
<dbReference type="GO" id="GO:0005789">
    <property type="term" value="C:endoplasmic reticulum membrane"/>
    <property type="evidence" value="ECO:0007669"/>
    <property type="project" value="UniProtKB-SubCell"/>
</dbReference>
<comment type="subcellular location">
    <subcellularLocation>
        <location evidence="3">Endoplasmic reticulum membrane</location>
        <topology evidence="3">Single-pass membrane protein</topology>
    </subcellularLocation>
    <subcellularLocation>
        <location evidence="2">Golgi apparatus membrane</location>
        <topology evidence="2">Single-pass membrane protein</topology>
    </subcellularLocation>
</comment>
<evidence type="ECO:0000256" key="8">
    <source>
        <dbReference type="ARBA" id="ARBA00022630"/>
    </source>
</evidence>
<dbReference type="AlphaFoldDB" id="A0A4V1J0Y3"/>
<evidence type="ECO:0000313" key="29">
    <source>
        <dbReference type="Proteomes" id="UP000278143"/>
    </source>
</evidence>
<sequence>MSIDTASRQDYMQCEGSLLKRTVRATHNHIVHVMTLFWTYLVLPLLQAVQSVLLFVANITVMPLFALIQKSPAYPVLLEFFTEHRGWVLVGTVLPLSFLFDHYFRVRNWYYRHFLSAPHLHDVRVREVQRQVCAWNEAGRQKPMVTARPPWLAMSLRVESFKESCEKIKINLHDILEVDTARMTVRCEPLVDMGQITRHLIPMGYALSVMIEMDDLTVGGLLMGVGVEVSSHIYGFLSETVVAYEVVLGDGSLVRCTREENADLFHALPWSHGTLGFLVAAELKIVPVKPYVHVKYIPCHTQDEYANKLSLITHAPNTPEFVEATIYSRETAVIFTGDFSDGPPASQKHKINHVGRWWKPWFYKHVESFLEKGEDEEWIPLRQYYHRHTRSIFWELREVIPFCNAWWYRWVFGWLGAPKIAFIKLTSTPAVREASVYSHVVQDLVVPLTELKNAVNLYDDAFDVYPLLFYPVRIYKQDDGYQGMLHTPRNLRTAEDGRQYEMYCDLGVYGVPPKVKNKQPWDAIAEVRRIEKFARDVNGYQLLYADCFMTRDEFETVSMCPAHRAAQ</sequence>
<evidence type="ECO:0000256" key="6">
    <source>
        <dbReference type="ARBA" id="ARBA00022516"/>
    </source>
</evidence>
<reference evidence="29" key="1">
    <citation type="journal article" date="2018" name="Nat. Microbiol.">
        <title>Leveraging single-cell genomics to expand the fungal tree of life.</title>
        <authorList>
            <person name="Ahrendt S.R."/>
            <person name="Quandt C.A."/>
            <person name="Ciobanu D."/>
            <person name="Clum A."/>
            <person name="Salamov A."/>
            <person name="Andreopoulos B."/>
            <person name="Cheng J.F."/>
            <person name="Woyke T."/>
            <person name="Pelin A."/>
            <person name="Henrissat B."/>
            <person name="Reynolds N.K."/>
            <person name="Benny G.L."/>
            <person name="Smith M.E."/>
            <person name="James T.Y."/>
            <person name="Grigoriev I.V."/>
        </authorList>
    </citation>
    <scope>NUCLEOTIDE SEQUENCE [LARGE SCALE GENOMIC DNA]</scope>
    <source>
        <strain evidence="29">Benny S71-1</strain>
    </source>
</reference>
<keyword evidence="12" id="KW-0274">FAD</keyword>
<evidence type="ECO:0000256" key="2">
    <source>
        <dbReference type="ARBA" id="ARBA00004194"/>
    </source>
</evidence>
<keyword evidence="17" id="KW-0443">Lipid metabolism</keyword>
<dbReference type="InterPro" id="IPR036318">
    <property type="entry name" value="FAD-bd_PCMH-like_sf"/>
</dbReference>
<evidence type="ECO:0000256" key="19">
    <source>
        <dbReference type="ARBA" id="ARBA00023166"/>
    </source>
</evidence>
<evidence type="ECO:0000256" key="7">
    <source>
        <dbReference type="ARBA" id="ARBA00022548"/>
    </source>
</evidence>
<dbReference type="PROSITE" id="PS51387">
    <property type="entry name" value="FAD_PCMH"/>
    <property type="match status" value="1"/>
</dbReference>
<dbReference type="PANTHER" id="PTHR10801:SF2">
    <property type="entry name" value="FAD-BINDING PCMH-TYPE DOMAIN-CONTAINING PROTEIN"/>
    <property type="match status" value="1"/>
</dbReference>
<dbReference type="InterPro" id="IPR040165">
    <property type="entry name" value="Diminuto-like"/>
</dbReference>
<keyword evidence="29" id="KW-1185">Reference proteome</keyword>
<evidence type="ECO:0000256" key="20">
    <source>
        <dbReference type="ARBA" id="ARBA00023221"/>
    </source>
</evidence>
<keyword evidence="20" id="KW-0753">Steroid metabolism</keyword>
<keyword evidence="11" id="KW-0256">Endoplasmic reticulum</keyword>
<evidence type="ECO:0000256" key="1">
    <source>
        <dbReference type="ARBA" id="ARBA00001974"/>
    </source>
</evidence>
<evidence type="ECO:0000256" key="14">
    <source>
        <dbReference type="ARBA" id="ARBA00022989"/>
    </source>
</evidence>
<evidence type="ECO:0000256" key="25">
    <source>
        <dbReference type="ARBA" id="ARBA00080612"/>
    </source>
</evidence>
<dbReference type="FunFam" id="3.30.465.10:FF:000032">
    <property type="entry name" value="Delta(24)-sterol reductase"/>
    <property type="match status" value="1"/>
</dbReference>
<feature type="domain" description="FAD-binding PCMH-type" evidence="27">
    <location>
        <begin position="111"/>
        <end position="288"/>
    </location>
</feature>
<comment type="cofactor">
    <cofactor evidence="1">
        <name>FAD</name>
        <dbReference type="ChEBI" id="CHEBI:57692"/>
    </cofactor>
</comment>
<evidence type="ECO:0000256" key="24">
    <source>
        <dbReference type="ARBA" id="ARBA00078485"/>
    </source>
</evidence>
<dbReference type="GO" id="GO:0008203">
    <property type="term" value="P:cholesterol metabolic process"/>
    <property type="evidence" value="ECO:0007669"/>
    <property type="project" value="UniProtKB-KW"/>
</dbReference>
<dbReference type="InterPro" id="IPR006094">
    <property type="entry name" value="Oxid_FAD_bind_N"/>
</dbReference>
<gene>
    <name evidence="28" type="ORF">SYNPS1DRAFT_19063</name>
</gene>
<evidence type="ECO:0000313" key="28">
    <source>
        <dbReference type="EMBL" id="RKP23159.1"/>
    </source>
</evidence>
<protein>
    <recommendedName>
        <fullName evidence="5">Delta(24)-sterol reductase</fullName>
        <ecNumber evidence="4">1.3.1.72</ecNumber>
    </recommendedName>
    <alternativeName>
        <fullName evidence="24">24-dehydrocholesterol reductase</fullName>
    </alternativeName>
    <alternativeName>
        <fullName evidence="25">3-beta-hydroxysterol Delta-24-reductase</fullName>
    </alternativeName>
</protein>
<evidence type="ECO:0000256" key="18">
    <source>
        <dbReference type="ARBA" id="ARBA00023136"/>
    </source>
</evidence>
<dbReference type="Pfam" id="PF01565">
    <property type="entry name" value="FAD_binding_4"/>
    <property type="match status" value="1"/>
</dbReference>
<evidence type="ECO:0000256" key="16">
    <source>
        <dbReference type="ARBA" id="ARBA00023034"/>
    </source>
</evidence>
<dbReference type="GO" id="GO:0071949">
    <property type="term" value="F:FAD binding"/>
    <property type="evidence" value="ECO:0007669"/>
    <property type="project" value="InterPro"/>
</dbReference>
<evidence type="ECO:0000256" key="23">
    <source>
        <dbReference type="ARBA" id="ARBA00056986"/>
    </source>
</evidence>
<dbReference type="EC" id="1.3.1.72" evidence="4"/>
<comment type="catalytic activity">
    <reaction evidence="22">
        <text>5alpha-cholest-8-en-3beta-ol + NADP(+) = zymosterol + NADPH + H(+)</text>
        <dbReference type="Rhea" id="RHEA:36399"/>
        <dbReference type="ChEBI" id="CHEBI:15378"/>
        <dbReference type="ChEBI" id="CHEBI:16608"/>
        <dbReference type="ChEBI" id="CHEBI:18252"/>
        <dbReference type="ChEBI" id="CHEBI:57783"/>
        <dbReference type="ChEBI" id="CHEBI:58349"/>
        <dbReference type="EC" id="1.3.1.72"/>
    </reaction>
    <physiologicalReaction direction="right-to-left" evidence="22">
        <dbReference type="Rhea" id="RHEA:36401"/>
    </physiologicalReaction>
</comment>
<evidence type="ECO:0000256" key="4">
    <source>
        <dbReference type="ARBA" id="ARBA00012405"/>
    </source>
</evidence>
<keyword evidence="13" id="KW-0521">NADP</keyword>
<dbReference type="GO" id="GO:0050614">
    <property type="term" value="F:Delta24-sterol reductase activity"/>
    <property type="evidence" value="ECO:0007669"/>
    <property type="project" value="UniProtKB-EC"/>
</dbReference>
<dbReference type="InterPro" id="IPR016166">
    <property type="entry name" value="FAD-bd_PCMH"/>
</dbReference>
<evidence type="ECO:0000256" key="21">
    <source>
        <dbReference type="ARBA" id="ARBA00051033"/>
    </source>
</evidence>
<name>A0A4V1J0Y3_9FUNG</name>
<dbReference type="SUPFAM" id="SSF56176">
    <property type="entry name" value="FAD-binding/transporter-associated domain-like"/>
    <property type="match status" value="1"/>
</dbReference>
<keyword evidence="14 26" id="KW-1133">Transmembrane helix</keyword>
<evidence type="ECO:0000256" key="10">
    <source>
        <dbReference type="ARBA" id="ARBA00022729"/>
    </source>
</evidence>
<dbReference type="PANTHER" id="PTHR10801">
    <property type="entry name" value="24-DEHYDROCHOLESTEROL REDUCTASE"/>
    <property type="match status" value="1"/>
</dbReference>
<evidence type="ECO:0000256" key="12">
    <source>
        <dbReference type="ARBA" id="ARBA00022827"/>
    </source>
</evidence>
<keyword evidence="8" id="KW-0285">Flavoprotein</keyword>
<dbReference type="Proteomes" id="UP000278143">
    <property type="component" value="Unassembled WGS sequence"/>
</dbReference>
<keyword evidence="6" id="KW-0444">Lipid biosynthesis</keyword>
<dbReference type="GO" id="GO:0000246">
    <property type="term" value="F:Delta24(24-1) sterol reductase activity"/>
    <property type="evidence" value="ECO:0007669"/>
    <property type="project" value="TreeGrafter"/>
</dbReference>
<dbReference type="Gene3D" id="3.30.465.10">
    <property type="match status" value="1"/>
</dbReference>
<evidence type="ECO:0000256" key="17">
    <source>
        <dbReference type="ARBA" id="ARBA00023098"/>
    </source>
</evidence>
<dbReference type="EMBL" id="KZ991257">
    <property type="protein sequence ID" value="RKP23159.1"/>
    <property type="molecule type" value="Genomic_DNA"/>
</dbReference>
<proteinExistence type="predicted"/>
<keyword evidence="18 26" id="KW-0472">Membrane</keyword>
<keyword evidence="19" id="KW-1207">Sterol metabolism</keyword>
<evidence type="ECO:0000256" key="13">
    <source>
        <dbReference type="ARBA" id="ARBA00022857"/>
    </source>
</evidence>
<comment type="catalytic activity">
    <reaction evidence="21">
        <text>lanosterol + NADPH + H(+) = 24,25-dihydrolanosterol + NADP(+)</text>
        <dbReference type="Rhea" id="RHEA:33919"/>
        <dbReference type="ChEBI" id="CHEBI:15378"/>
        <dbReference type="ChEBI" id="CHEBI:16521"/>
        <dbReference type="ChEBI" id="CHEBI:28113"/>
        <dbReference type="ChEBI" id="CHEBI:57783"/>
        <dbReference type="ChEBI" id="CHEBI:58349"/>
    </reaction>
    <physiologicalReaction direction="left-to-right" evidence="21">
        <dbReference type="Rhea" id="RHEA:33920"/>
    </physiologicalReaction>
</comment>
<keyword evidence="16" id="KW-0333">Golgi apparatus</keyword>
<feature type="transmembrane region" description="Helical" evidence="26">
    <location>
        <begin position="37"/>
        <end position="66"/>
    </location>
</feature>
<evidence type="ECO:0000256" key="15">
    <source>
        <dbReference type="ARBA" id="ARBA00023002"/>
    </source>
</evidence>
<evidence type="ECO:0000256" key="5">
    <source>
        <dbReference type="ARBA" id="ARBA00019086"/>
    </source>
</evidence>
<dbReference type="OrthoDB" id="415825at2759"/>
<organism evidence="28 29">
    <name type="scientific">Syncephalis pseudoplumigaleata</name>
    <dbReference type="NCBI Taxonomy" id="1712513"/>
    <lineage>
        <taxon>Eukaryota</taxon>
        <taxon>Fungi</taxon>
        <taxon>Fungi incertae sedis</taxon>
        <taxon>Zoopagomycota</taxon>
        <taxon>Zoopagomycotina</taxon>
        <taxon>Zoopagomycetes</taxon>
        <taxon>Zoopagales</taxon>
        <taxon>Piptocephalidaceae</taxon>
        <taxon>Syncephalis</taxon>
    </lineage>
</organism>
<keyword evidence="10" id="KW-0732">Signal</keyword>
<evidence type="ECO:0000259" key="27">
    <source>
        <dbReference type="PROSITE" id="PS51387"/>
    </source>
</evidence>
<comment type="function">
    <text evidence="23">Catalyzes the reduction of the delta-24 double bond of sterol intermediates during cholesterol biosynthesis. In addition to its cholesterol-synthesizing activity, can protect cells from oxidative stress by reducing caspase 3 activity during apoptosis induced by oxidative stress. Also protects against amyloid-beta peptide-induced apoptosis.</text>
</comment>
<evidence type="ECO:0000256" key="3">
    <source>
        <dbReference type="ARBA" id="ARBA00004389"/>
    </source>
</evidence>
<evidence type="ECO:0000256" key="11">
    <source>
        <dbReference type="ARBA" id="ARBA00022824"/>
    </source>
</evidence>
<evidence type="ECO:0000256" key="26">
    <source>
        <dbReference type="SAM" id="Phobius"/>
    </source>
</evidence>
<evidence type="ECO:0000256" key="22">
    <source>
        <dbReference type="ARBA" id="ARBA00052927"/>
    </source>
</evidence>
<dbReference type="GO" id="GO:0000139">
    <property type="term" value="C:Golgi membrane"/>
    <property type="evidence" value="ECO:0007669"/>
    <property type="project" value="UniProtKB-SubCell"/>
</dbReference>
<dbReference type="InterPro" id="IPR016169">
    <property type="entry name" value="FAD-bd_PCMH_sub2"/>
</dbReference>